<dbReference type="GO" id="GO:0005988">
    <property type="term" value="P:lactose metabolic process"/>
    <property type="evidence" value="ECO:0007669"/>
    <property type="project" value="UniProtKB-KW"/>
</dbReference>
<dbReference type="Proteomes" id="UP000601171">
    <property type="component" value="Unassembled WGS sequence"/>
</dbReference>
<comment type="catalytic activity">
    <reaction evidence="6 8">
        <text>beta-D-fructose 1-phosphate + ATP = beta-D-fructose 1,6-bisphosphate + ADP + H(+)</text>
        <dbReference type="Rhea" id="RHEA:14213"/>
        <dbReference type="ChEBI" id="CHEBI:15378"/>
        <dbReference type="ChEBI" id="CHEBI:30616"/>
        <dbReference type="ChEBI" id="CHEBI:32966"/>
        <dbReference type="ChEBI" id="CHEBI:138881"/>
        <dbReference type="ChEBI" id="CHEBI:456216"/>
        <dbReference type="EC" id="2.7.1.56"/>
    </reaction>
</comment>
<comment type="function">
    <text evidence="8">Catalyzes the ATP-dependent phosphorylation of fructose-l-phosphate to fructose-l,6-bisphosphate.</text>
</comment>
<dbReference type="PANTHER" id="PTHR46566">
    <property type="entry name" value="1-PHOSPHOFRUCTOKINASE-RELATED"/>
    <property type="match status" value="1"/>
</dbReference>
<dbReference type="NCBIfam" id="TIGR03828">
    <property type="entry name" value="pfkB"/>
    <property type="match status" value="1"/>
</dbReference>
<comment type="similarity">
    <text evidence="7">Belongs to the carbohydrate kinase PfkB family. LacC subfamily.</text>
</comment>
<protein>
    <recommendedName>
        <fullName evidence="7">Tagatose-6-phosphate kinase</fullName>
        <ecNumber evidence="7">2.7.1.144</ecNumber>
    </recommendedName>
</protein>
<sequence>MILTITLNPSIDRRYNVENFEKGNIYKTSNYQYTAGGKGLNVTRAIKSFNEDVLATGFLGGYSGRFIEENLNGIGINHVFIPIEGENRSCIAIISDDGSQTEILEKGPYISKKNFNNFIALYDRLLDGVDIICASGSLPDGIPIDTYKQLIKLAKDKGKRFILDSSGDALRYGVEASPYLIKPNKYELEKLTGISIADEKSIIKASNYLLDKNIEIVVISLGGQGSIVFYKGNMYRVRVPPIELVNSVGSGDSMIAGLAVGLNRNLSFEDMLKLGTACGTSNAMEHETGKVNHDNLSDIIGEIVIEKLSGSILRN</sequence>
<reference evidence="10" key="1">
    <citation type="submission" date="2020-08" db="EMBL/GenBank/DDBJ databases">
        <title>Genome public.</title>
        <authorList>
            <person name="Liu C."/>
            <person name="Sun Q."/>
        </authorList>
    </citation>
    <scope>NUCLEOTIDE SEQUENCE</scope>
    <source>
        <strain evidence="10">BX21</strain>
    </source>
</reference>
<name>A0A926IIX5_9FIRM</name>
<dbReference type="InterPro" id="IPR017583">
    <property type="entry name" value="Tagatose/fructose_Pkinase"/>
</dbReference>
<dbReference type="PANTHER" id="PTHR46566:SF5">
    <property type="entry name" value="1-PHOSPHOFRUCTOKINASE"/>
    <property type="match status" value="1"/>
</dbReference>
<comment type="caution">
    <text evidence="10">The sequence shown here is derived from an EMBL/GenBank/DDBJ whole genome shotgun (WGS) entry which is preliminary data.</text>
</comment>
<evidence type="ECO:0000256" key="1">
    <source>
        <dbReference type="ARBA" id="ARBA00005380"/>
    </source>
</evidence>
<dbReference type="GO" id="GO:0008662">
    <property type="term" value="F:1-phosphofructokinase activity"/>
    <property type="evidence" value="ECO:0007669"/>
    <property type="project" value="UniProtKB-UniRule"/>
</dbReference>
<dbReference type="FunFam" id="3.40.1190.20:FF:000001">
    <property type="entry name" value="Phosphofructokinase"/>
    <property type="match status" value="1"/>
</dbReference>
<keyword evidence="7" id="KW-0423">Lactose metabolism</keyword>
<dbReference type="InterPro" id="IPR029056">
    <property type="entry name" value="Ribokinase-like"/>
</dbReference>
<evidence type="ECO:0000256" key="2">
    <source>
        <dbReference type="ARBA" id="ARBA00022679"/>
    </source>
</evidence>
<proteinExistence type="inferred from homology"/>
<keyword evidence="5 7" id="KW-0067">ATP-binding</keyword>
<dbReference type="PROSITE" id="PS00584">
    <property type="entry name" value="PFKB_KINASES_2"/>
    <property type="match status" value="1"/>
</dbReference>
<dbReference type="Gene3D" id="3.40.1190.20">
    <property type="match status" value="1"/>
</dbReference>
<dbReference type="SUPFAM" id="SSF53613">
    <property type="entry name" value="Ribokinase-like"/>
    <property type="match status" value="1"/>
</dbReference>
<feature type="domain" description="Carbohydrate kinase PfkB" evidence="9">
    <location>
        <begin position="11"/>
        <end position="289"/>
    </location>
</feature>
<comment type="similarity">
    <text evidence="1">Belongs to the carbohydrate kinase pfkB family.</text>
</comment>
<evidence type="ECO:0000259" key="9">
    <source>
        <dbReference type="Pfam" id="PF00294"/>
    </source>
</evidence>
<evidence type="ECO:0000256" key="3">
    <source>
        <dbReference type="ARBA" id="ARBA00022741"/>
    </source>
</evidence>
<dbReference type="InterPro" id="IPR002173">
    <property type="entry name" value="Carboh/pur_kinase_PfkB_CS"/>
</dbReference>
<keyword evidence="3 7" id="KW-0547">Nucleotide-binding</keyword>
<dbReference type="GO" id="GO:0044281">
    <property type="term" value="P:small molecule metabolic process"/>
    <property type="evidence" value="ECO:0007669"/>
    <property type="project" value="UniProtKB-ARBA"/>
</dbReference>
<evidence type="ECO:0000256" key="6">
    <source>
        <dbReference type="ARBA" id="ARBA00047745"/>
    </source>
</evidence>
<evidence type="ECO:0000313" key="10">
    <source>
        <dbReference type="EMBL" id="MBC8587429.1"/>
    </source>
</evidence>
<keyword evidence="11" id="KW-1185">Reference proteome</keyword>
<evidence type="ECO:0000256" key="5">
    <source>
        <dbReference type="ARBA" id="ARBA00022840"/>
    </source>
</evidence>
<dbReference type="InterPro" id="IPR011611">
    <property type="entry name" value="PfkB_dom"/>
</dbReference>
<evidence type="ECO:0000256" key="4">
    <source>
        <dbReference type="ARBA" id="ARBA00022777"/>
    </source>
</evidence>
<dbReference type="AlphaFoldDB" id="A0A926IIX5"/>
<evidence type="ECO:0000256" key="8">
    <source>
        <dbReference type="RuleBase" id="RU369061"/>
    </source>
</evidence>
<dbReference type="GO" id="GO:0009024">
    <property type="term" value="F:tagatose-6-phosphate kinase activity"/>
    <property type="evidence" value="ECO:0007669"/>
    <property type="project" value="UniProtKB-EC"/>
</dbReference>
<dbReference type="GO" id="GO:0005524">
    <property type="term" value="F:ATP binding"/>
    <property type="evidence" value="ECO:0007669"/>
    <property type="project" value="UniProtKB-UniRule"/>
</dbReference>
<dbReference type="GO" id="GO:0016052">
    <property type="term" value="P:carbohydrate catabolic process"/>
    <property type="evidence" value="ECO:0007669"/>
    <property type="project" value="UniProtKB-ARBA"/>
</dbReference>
<dbReference type="CDD" id="cd01164">
    <property type="entry name" value="FruK_PfkB_like"/>
    <property type="match status" value="1"/>
</dbReference>
<organism evidence="10 11">
    <name type="scientific">Paratissierella segnis</name>
    <dbReference type="NCBI Taxonomy" id="2763679"/>
    <lineage>
        <taxon>Bacteria</taxon>
        <taxon>Bacillati</taxon>
        <taxon>Bacillota</taxon>
        <taxon>Tissierellia</taxon>
        <taxon>Tissierellales</taxon>
        <taxon>Tissierellaceae</taxon>
        <taxon>Paratissierella</taxon>
    </lineage>
</organism>
<dbReference type="PIRSF" id="PIRSF000535">
    <property type="entry name" value="1PFK/6PFK/LacC"/>
    <property type="match status" value="1"/>
</dbReference>
<dbReference type="EC" id="2.7.1.144" evidence="7"/>
<dbReference type="RefSeq" id="WP_262428889.1">
    <property type="nucleotide sequence ID" value="NZ_JACRTG010000011.1"/>
</dbReference>
<keyword evidence="4 8" id="KW-0418">Kinase</keyword>
<comment type="pathway">
    <text evidence="7">Carbohydrate metabolism; D-tagatose 6-phosphate degradation; D-glyceraldehyde 3-phosphate and glycerone phosphate from D-tagatose 6-phosphate: step 1/2.</text>
</comment>
<dbReference type="NCBIfam" id="TIGR03168">
    <property type="entry name" value="1-PFK"/>
    <property type="match status" value="1"/>
</dbReference>
<dbReference type="GO" id="GO:0005829">
    <property type="term" value="C:cytosol"/>
    <property type="evidence" value="ECO:0007669"/>
    <property type="project" value="TreeGrafter"/>
</dbReference>
<dbReference type="Pfam" id="PF00294">
    <property type="entry name" value="PfkB"/>
    <property type="match status" value="1"/>
</dbReference>
<evidence type="ECO:0000313" key="11">
    <source>
        <dbReference type="Proteomes" id="UP000601171"/>
    </source>
</evidence>
<dbReference type="InterPro" id="IPR022463">
    <property type="entry name" value="1-PFruKinase"/>
</dbReference>
<gene>
    <name evidence="10" type="primary">pfkB</name>
    <name evidence="10" type="ORF">H8707_04145</name>
</gene>
<dbReference type="EMBL" id="JACRTG010000011">
    <property type="protein sequence ID" value="MBC8587429.1"/>
    <property type="molecule type" value="Genomic_DNA"/>
</dbReference>
<evidence type="ECO:0000256" key="7">
    <source>
        <dbReference type="PIRNR" id="PIRNR000535"/>
    </source>
</evidence>
<keyword evidence="2 7" id="KW-0808">Transferase</keyword>
<comment type="catalytic activity">
    <reaction evidence="7">
        <text>D-tagatofuranose 6-phosphate + ATP = D-tagatofuranose 1,6-bisphosphate + ADP + H(+)</text>
        <dbReference type="Rhea" id="RHEA:12420"/>
        <dbReference type="ChEBI" id="CHEBI:15378"/>
        <dbReference type="ChEBI" id="CHEBI:30616"/>
        <dbReference type="ChEBI" id="CHEBI:58694"/>
        <dbReference type="ChEBI" id="CHEBI:58695"/>
        <dbReference type="ChEBI" id="CHEBI:456216"/>
        <dbReference type="EC" id="2.7.1.144"/>
    </reaction>
</comment>
<accession>A0A926IIX5</accession>